<feature type="compositionally biased region" description="Polar residues" evidence="1">
    <location>
        <begin position="106"/>
        <end position="119"/>
    </location>
</feature>
<comment type="caution">
    <text evidence="2">The sequence shown here is derived from an EMBL/GenBank/DDBJ whole genome shotgun (WGS) entry which is preliminary data.</text>
</comment>
<protein>
    <submittedName>
        <fullName evidence="2">Uncharacterized protein</fullName>
    </submittedName>
</protein>
<sequence length="213" mass="23111">MESPNPHNLTLLPSPTIVPASSGRQEASPRTPRKDNERRRKLSSESLNRDIERPTAGGLLPSPDIFPSGPAREEAEAHTVPKGTKRRIEPPPGAPTSFKHRYAEDLNSSQDNTHAATRSSKQRHPLPHTVSSPSLASLTASLSNLSDETQPHQTPTKGSSIRLSSQKFQYATPDREVRVPVSPAPVTYSLVSYNLGPGVTDSSPRNAPRVLPK</sequence>
<accession>A0AA39ZLG5</accession>
<dbReference type="AlphaFoldDB" id="A0AA39ZLG5"/>
<reference evidence="2" key="1">
    <citation type="submission" date="2023-06" db="EMBL/GenBank/DDBJ databases">
        <title>Genome-scale phylogeny and comparative genomics of the fungal order Sordariales.</title>
        <authorList>
            <consortium name="Lawrence Berkeley National Laboratory"/>
            <person name="Hensen N."/>
            <person name="Bonometti L."/>
            <person name="Westerberg I."/>
            <person name="Brannstrom I.O."/>
            <person name="Guillou S."/>
            <person name="Cros-Aarteil S."/>
            <person name="Calhoun S."/>
            <person name="Haridas S."/>
            <person name="Kuo A."/>
            <person name="Mondo S."/>
            <person name="Pangilinan J."/>
            <person name="Riley R."/>
            <person name="Labutti K."/>
            <person name="Andreopoulos B."/>
            <person name="Lipzen A."/>
            <person name="Chen C."/>
            <person name="Yanf M."/>
            <person name="Daum C."/>
            <person name="Ng V."/>
            <person name="Clum A."/>
            <person name="Steindorff A."/>
            <person name="Ohm R."/>
            <person name="Martin F."/>
            <person name="Silar P."/>
            <person name="Natvig D."/>
            <person name="Lalanne C."/>
            <person name="Gautier V."/>
            <person name="Ament-Velasquez S.L."/>
            <person name="Kruys A."/>
            <person name="Hutchinson M.I."/>
            <person name="Powell A.J."/>
            <person name="Barry K."/>
            <person name="Miller A.N."/>
            <person name="Grigoriev I.V."/>
            <person name="Debuchy R."/>
            <person name="Gladieux P."/>
            <person name="Thoren M.H."/>
            <person name="Johannesson H."/>
        </authorList>
    </citation>
    <scope>NUCLEOTIDE SEQUENCE</scope>
    <source>
        <strain evidence="2">CBS 307.81</strain>
    </source>
</reference>
<gene>
    <name evidence="2" type="ORF">QBC41DRAFT_299120</name>
</gene>
<feature type="compositionally biased region" description="Polar residues" evidence="1">
    <location>
        <begin position="147"/>
        <end position="169"/>
    </location>
</feature>
<evidence type="ECO:0000313" key="2">
    <source>
        <dbReference type="EMBL" id="KAK0673016.1"/>
    </source>
</evidence>
<feature type="region of interest" description="Disordered" evidence="1">
    <location>
        <begin position="193"/>
        <end position="213"/>
    </location>
</feature>
<proteinExistence type="predicted"/>
<feature type="compositionally biased region" description="Low complexity" evidence="1">
    <location>
        <begin position="131"/>
        <end position="146"/>
    </location>
</feature>
<organism evidence="2 3">
    <name type="scientific">Cercophora samala</name>
    <dbReference type="NCBI Taxonomy" id="330535"/>
    <lineage>
        <taxon>Eukaryota</taxon>
        <taxon>Fungi</taxon>
        <taxon>Dikarya</taxon>
        <taxon>Ascomycota</taxon>
        <taxon>Pezizomycotina</taxon>
        <taxon>Sordariomycetes</taxon>
        <taxon>Sordariomycetidae</taxon>
        <taxon>Sordariales</taxon>
        <taxon>Lasiosphaeriaceae</taxon>
        <taxon>Cercophora</taxon>
    </lineage>
</organism>
<name>A0AA39ZLG5_9PEZI</name>
<keyword evidence="3" id="KW-1185">Reference proteome</keyword>
<evidence type="ECO:0000256" key="1">
    <source>
        <dbReference type="SAM" id="MobiDB-lite"/>
    </source>
</evidence>
<feature type="compositionally biased region" description="Polar residues" evidence="1">
    <location>
        <begin position="1"/>
        <end position="13"/>
    </location>
</feature>
<evidence type="ECO:0000313" key="3">
    <source>
        <dbReference type="Proteomes" id="UP001174997"/>
    </source>
</evidence>
<dbReference type="EMBL" id="JAULSY010000009">
    <property type="protein sequence ID" value="KAK0673016.1"/>
    <property type="molecule type" value="Genomic_DNA"/>
</dbReference>
<feature type="region of interest" description="Disordered" evidence="1">
    <location>
        <begin position="1"/>
        <end position="178"/>
    </location>
</feature>
<dbReference type="Proteomes" id="UP001174997">
    <property type="component" value="Unassembled WGS sequence"/>
</dbReference>